<dbReference type="PANTHER" id="PTHR34975">
    <property type="entry name" value="SPORE GERMINATION PROTEIN A2"/>
    <property type="match status" value="1"/>
</dbReference>
<keyword evidence="7 8" id="KW-0472">Membrane</keyword>
<keyword evidence="4" id="KW-0309">Germination</keyword>
<dbReference type="PANTHER" id="PTHR34975:SF2">
    <property type="entry name" value="SPORE GERMINATION PROTEIN A2"/>
    <property type="match status" value="1"/>
</dbReference>
<feature type="transmembrane region" description="Helical" evidence="8">
    <location>
        <begin position="302"/>
        <end position="319"/>
    </location>
</feature>
<dbReference type="RefSeq" id="WP_262683263.1">
    <property type="nucleotide sequence ID" value="NZ_JAOQIO010000015.1"/>
</dbReference>
<keyword evidence="6 8" id="KW-1133">Transmembrane helix</keyword>
<evidence type="ECO:0000256" key="7">
    <source>
        <dbReference type="ARBA" id="ARBA00023136"/>
    </source>
</evidence>
<feature type="transmembrane region" description="Helical" evidence="8">
    <location>
        <begin position="7"/>
        <end position="27"/>
    </location>
</feature>
<evidence type="ECO:0000256" key="1">
    <source>
        <dbReference type="ARBA" id="ARBA00004141"/>
    </source>
</evidence>
<feature type="transmembrane region" description="Helical" evidence="8">
    <location>
        <begin position="141"/>
        <end position="161"/>
    </location>
</feature>
<keyword evidence="3" id="KW-0813">Transport</keyword>
<evidence type="ECO:0000256" key="4">
    <source>
        <dbReference type="ARBA" id="ARBA00022544"/>
    </source>
</evidence>
<feature type="transmembrane region" description="Helical" evidence="8">
    <location>
        <begin position="33"/>
        <end position="54"/>
    </location>
</feature>
<feature type="transmembrane region" description="Helical" evidence="8">
    <location>
        <begin position="116"/>
        <end position="134"/>
    </location>
</feature>
<feature type="transmembrane region" description="Helical" evidence="8">
    <location>
        <begin position="212"/>
        <end position="237"/>
    </location>
</feature>
<keyword evidence="10" id="KW-1185">Reference proteome</keyword>
<feature type="transmembrane region" description="Helical" evidence="8">
    <location>
        <begin position="265"/>
        <end position="290"/>
    </location>
</feature>
<accession>A0ABT2UB02</accession>
<organism evidence="9 10">
    <name type="scientific">Paenibacillus baimaensis</name>
    <dbReference type="NCBI Taxonomy" id="2982185"/>
    <lineage>
        <taxon>Bacteria</taxon>
        <taxon>Bacillati</taxon>
        <taxon>Bacillota</taxon>
        <taxon>Bacilli</taxon>
        <taxon>Bacillales</taxon>
        <taxon>Paenibacillaceae</taxon>
        <taxon>Paenibacillus</taxon>
    </lineage>
</organism>
<evidence type="ECO:0000256" key="6">
    <source>
        <dbReference type="ARBA" id="ARBA00022989"/>
    </source>
</evidence>
<dbReference type="Gene3D" id="1.20.1740.10">
    <property type="entry name" value="Amino acid/polyamine transporter I"/>
    <property type="match status" value="1"/>
</dbReference>
<evidence type="ECO:0000256" key="8">
    <source>
        <dbReference type="SAM" id="Phobius"/>
    </source>
</evidence>
<keyword evidence="5 8" id="KW-0812">Transmembrane</keyword>
<feature type="transmembrane region" description="Helical" evidence="8">
    <location>
        <begin position="181"/>
        <end position="200"/>
    </location>
</feature>
<sequence>MRLNPKQLISIIMLFEIGTTTLFAFGISAKQDAWIAVMISTLGALAMLWIWLEIQKNYPDKNWVEILNEVLGKWLAIPLVIMYMLYWNHIACFNLSEFGDLMTLTFLTNTPKSVIFVPFVLVSSYILILGLNVFGRTCEFILPFMLIMLFTSYLLIFISGEMHFNQLLPIMGEGPVPVLKAAHPIIGFPFGESCVLLMYWKYVHPKESIRKASFWAVGVSGLVITLSVFSIISVLGAEYAANMKVPLVSLIRLINVGNIITHLDLFGTIIIFWGTLFKMMIFIYAGVRTICTIFKIQNEHPVIWGIGIFNFIYSLFYFPSMEYHRFVGFTAFVRNMSPIFGWTLPTMILLILWLKKWHQKNYQT</sequence>
<proteinExistence type="inferred from homology"/>
<evidence type="ECO:0000256" key="2">
    <source>
        <dbReference type="ARBA" id="ARBA00007998"/>
    </source>
</evidence>
<gene>
    <name evidence="9" type="ORF">OB236_06710</name>
</gene>
<dbReference type="EMBL" id="JAOQIO010000015">
    <property type="protein sequence ID" value="MCU6791819.1"/>
    <property type="molecule type" value="Genomic_DNA"/>
</dbReference>
<evidence type="ECO:0000313" key="10">
    <source>
        <dbReference type="Proteomes" id="UP001652445"/>
    </source>
</evidence>
<evidence type="ECO:0000256" key="3">
    <source>
        <dbReference type="ARBA" id="ARBA00022448"/>
    </source>
</evidence>
<dbReference type="Pfam" id="PF03845">
    <property type="entry name" value="Spore_permease"/>
    <property type="match status" value="1"/>
</dbReference>
<comment type="caution">
    <text evidence="9">The sequence shown here is derived from an EMBL/GenBank/DDBJ whole genome shotgun (WGS) entry which is preliminary data.</text>
</comment>
<dbReference type="Proteomes" id="UP001652445">
    <property type="component" value="Unassembled WGS sequence"/>
</dbReference>
<dbReference type="NCBIfam" id="TIGR00912">
    <property type="entry name" value="2A0309"/>
    <property type="match status" value="1"/>
</dbReference>
<feature type="transmembrane region" description="Helical" evidence="8">
    <location>
        <begin position="339"/>
        <end position="354"/>
    </location>
</feature>
<name>A0ABT2UB02_9BACL</name>
<protein>
    <submittedName>
        <fullName evidence="9">Spore germination protein</fullName>
    </submittedName>
</protein>
<evidence type="ECO:0000256" key="5">
    <source>
        <dbReference type="ARBA" id="ARBA00022692"/>
    </source>
</evidence>
<comment type="subcellular location">
    <subcellularLocation>
        <location evidence="1">Membrane</location>
        <topology evidence="1">Multi-pass membrane protein</topology>
    </subcellularLocation>
</comment>
<dbReference type="InterPro" id="IPR004761">
    <property type="entry name" value="Spore_GerAB"/>
</dbReference>
<evidence type="ECO:0000313" key="9">
    <source>
        <dbReference type="EMBL" id="MCU6791819.1"/>
    </source>
</evidence>
<reference evidence="9 10" key="1">
    <citation type="submission" date="2022-09" db="EMBL/GenBank/DDBJ databases">
        <authorList>
            <person name="Han X.L."/>
            <person name="Wang Q."/>
            <person name="Lu T."/>
        </authorList>
    </citation>
    <scope>NUCLEOTIDE SEQUENCE [LARGE SCALE GENOMIC DNA]</scope>
    <source>
        <strain evidence="9 10">WQ 127069</strain>
    </source>
</reference>
<feature type="transmembrane region" description="Helical" evidence="8">
    <location>
        <begin position="74"/>
        <end position="96"/>
    </location>
</feature>
<comment type="similarity">
    <text evidence="2">Belongs to the amino acid-polyamine-organocation (APC) superfamily. Spore germination protein (SGP) (TC 2.A.3.9) family.</text>
</comment>